<feature type="coiled-coil region" evidence="1">
    <location>
        <begin position="194"/>
        <end position="221"/>
    </location>
</feature>
<dbReference type="Pfam" id="PF11300">
    <property type="entry name" value="DUF3102"/>
    <property type="match status" value="1"/>
</dbReference>
<reference evidence="2 3" key="1">
    <citation type="journal article" date="2017" name="ISME J.">
        <title>Energy and carbon metabolisms in a deep terrestrial subsurface fluid microbial community.</title>
        <authorList>
            <person name="Momper L."/>
            <person name="Jungbluth S.P."/>
            <person name="Lee M.D."/>
            <person name="Amend J.P."/>
        </authorList>
    </citation>
    <scope>NUCLEOTIDE SEQUENCE [LARGE SCALE GENOMIC DNA]</scope>
    <source>
        <strain evidence="2">SURF_17</strain>
    </source>
</reference>
<dbReference type="Proteomes" id="UP000285961">
    <property type="component" value="Unassembled WGS sequence"/>
</dbReference>
<dbReference type="AlphaFoldDB" id="A0A419EWN5"/>
<accession>A0A419EWN5</accession>
<name>A0A419EWN5_9BACT</name>
<comment type="caution">
    <text evidence="2">The sequence shown here is derived from an EMBL/GenBank/DDBJ whole genome shotgun (WGS) entry which is preliminary data.</text>
</comment>
<evidence type="ECO:0000313" key="2">
    <source>
        <dbReference type="EMBL" id="RJP69037.1"/>
    </source>
</evidence>
<gene>
    <name evidence="2" type="ORF">C4532_11835</name>
</gene>
<dbReference type="InterPro" id="IPR021451">
    <property type="entry name" value="DUF3102"/>
</dbReference>
<dbReference type="EMBL" id="QZKI01000087">
    <property type="protein sequence ID" value="RJP69037.1"/>
    <property type="molecule type" value="Genomic_DNA"/>
</dbReference>
<sequence length="345" mass="39510">MAQRMKKAKLAMVRENDPLLQQQLEHREDMDSVRAAVTEMDRRYEAKIRQYTKDLPDTADALLESAKLLLGQIQVAEAGEQLYGQVKGMCYIQLGKILLKLKADIEHGKWGATLEDLRISERRASNYMRIARQCGEISNKGFGLLGYRQLSALCEVPHEEINADGEIATIFGEPVDKLNTMSGAEIREWAREHEKKGMSQLERVEKKFRAAEEENRRLKIGPETDIAFMDEGYYLDRVLTVWVQLLAQWFGNATSSMQRDFAAKIIIGFRKTVKQLTINLQEQLDPLGMLEESEGKEPEDSRPDIVLTKELIELMENMTAEARRKGELLRNSAEEFLDLCKRDGQ</sequence>
<evidence type="ECO:0000256" key="1">
    <source>
        <dbReference type="SAM" id="Coils"/>
    </source>
</evidence>
<protein>
    <recommendedName>
        <fullName evidence="4">DUF3102 domain-containing protein</fullName>
    </recommendedName>
</protein>
<evidence type="ECO:0008006" key="4">
    <source>
        <dbReference type="Google" id="ProtNLM"/>
    </source>
</evidence>
<organism evidence="2 3">
    <name type="scientific">Candidatus Abyssobacteria bacterium SURF_17</name>
    <dbReference type="NCBI Taxonomy" id="2093361"/>
    <lineage>
        <taxon>Bacteria</taxon>
        <taxon>Pseudomonadati</taxon>
        <taxon>Candidatus Hydrogenedentota</taxon>
        <taxon>Candidatus Abyssobacteria</taxon>
    </lineage>
</organism>
<evidence type="ECO:0000313" key="3">
    <source>
        <dbReference type="Proteomes" id="UP000285961"/>
    </source>
</evidence>
<keyword evidence="1" id="KW-0175">Coiled coil</keyword>
<proteinExistence type="predicted"/>